<keyword evidence="10" id="KW-1185">Reference proteome</keyword>
<name>L2GPY2_VITCO</name>
<evidence type="ECO:0000313" key="9">
    <source>
        <dbReference type="EMBL" id="ELA42382.1"/>
    </source>
</evidence>
<dbReference type="AlphaFoldDB" id="L2GPY2"/>
<dbReference type="VEuPathDB" id="MicrosporidiaDB:VICG_00481"/>
<dbReference type="Proteomes" id="UP000011082">
    <property type="component" value="Unassembled WGS sequence"/>
</dbReference>
<evidence type="ECO:0000256" key="4">
    <source>
        <dbReference type="ARBA" id="ARBA00022454"/>
    </source>
</evidence>
<evidence type="ECO:0000256" key="6">
    <source>
        <dbReference type="ARBA" id="ARBA00023242"/>
    </source>
</evidence>
<proteinExistence type="inferred from homology"/>
<dbReference type="GO" id="GO:0030527">
    <property type="term" value="F:structural constituent of chromatin"/>
    <property type="evidence" value="ECO:0007669"/>
    <property type="project" value="InterPro"/>
</dbReference>
<sequence length="99" mass="10726">MAGRGKGAKGAKGVAKRHRKQPSSSSKISGPAIRRLARRAGVPRVGAGCFPEVNDAAVNYLTTLLDSCRIYCSHSKRKTINCQDVIYALKRLGTKYMGF</sequence>
<dbReference type="FunCoup" id="L2GPY2">
    <property type="interactions" value="128"/>
</dbReference>
<evidence type="ECO:0000256" key="7">
    <source>
        <dbReference type="ARBA" id="ARBA00023269"/>
    </source>
</evidence>
<dbReference type="GO" id="GO:0003677">
    <property type="term" value="F:DNA binding"/>
    <property type="evidence" value="ECO:0007669"/>
    <property type="project" value="UniProtKB-KW"/>
</dbReference>
<dbReference type="STRING" id="993615.L2GPY2"/>
<dbReference type="Gene3D" id="1.10.20.10">
    <property type="entry name" value="Histone, subunit A"/>
    <property type="match status" value="1"/>
</dbReference>
<dbReference type="HOGENOM" id="CLU_109117_2_3_1"/>
<dbReference type="GO" id="GO:0046982">
    <property type="term" value="F:protein heterodimerization activity"/>
    <property type="evidence" value="ECO:0007669"/>
    <property type="project" value="InterPro"/>
</dbReference>
<dbReference type="InterPro" id="IPR009072">
    <property type="entry name" value="Histone-fold"/>
</dbReference>
<dbReference type="GO" id="GO:0005634">
    <property type="term" value="C:nucleus"/>
    <property type="evidence" value="ECO:0007669"/>
    <property type="project" value="UniProtKB-SubCell"/>
</dbReference>
<evidence type="ECO:0008006" key="11">
    <source>
        <dbReference type="Google" id="ProtNLM"/>
    </source>
</evidence>
<keyword evidence="7" id="KW-0544">Nucleosome core</keyword>
<protein>
    <recommendedName>
        <fullName evidence="11">Histone H4</fullName>
    </recommendedName>
</protein>
<evidence type="ECO:0000256" key="8">
    <source>
        <dbReference type="SAM" id="MobiDB-lite"/>
    </source>
</evidence>
<comment type="similarity">
    <text evidence="3">Belongs to the histone H4 family.</text>
</comment>
<evidence type="ECO:0000256" key="3">
    <source>
        <dbReference type="ARBA" id="ARBA00006564"/>
    </source>
</evidence>
<accession>L2GPY2</accession>
<dbReference type="CDD" id="cd22912">
    <property type="entry name" value="HFD_H4"/>
    <property type="match status" value="1"/>
</dbReference>
<dbReference type="GeneID" id="19881198"/>
<feature type="region of interest" description="Disordered" evidence="8">
    <location>
        <begin position="1"/>
        <end position="33"/>
    </location>
</feature>
<dbReference type="EMBL" id="JH370132">
    <property type="protein sequence ID" value="ELA42382.1"/>
    <property type="molecule type" value="Genomic_DNA"/>
</dbReference>
<evidence type="ECO:0000256" key="2">
    <source>
        <dbReference type="ARBA" id="ARBA00004286"/>
    </source>
</evidence>
<dbReference type="PANTHER" id="PTHR10484">
    <property type="entry name" value="HISTONE H4"/>
    <property type="match status" value="1"/>
</dbReference>
<evidence type="ECO:0000256" key="5">
    <source>
        <dbReference type="ARBA" id="ARBA00023125"/>
    </source>
</evidence>
<keyword evidence="5" id="KW-0238">DNA-binding</keyword>
<feature type="compositionally biased region" description="Basic residues" evidence="8">
    <location>
        <begin position="1"/>
        <end position="21"/>
    </location>
</feature>
<dbReference type="PRINTS" id="PR00623">
    <property type="entry name" value="HISTONEH4"/>
</dbReference>
<dbReference type="InParanoid" id="L2GPY2"/>
<dbReference type="RefSeq" id="XP_007603933.1">
    <property type="nucleotide sequence ID" value="XM_007603871.1"/>
</dbReference>
<keyword evidence="6" id="KW-0539">Nucleus</keyword>
<dbReference type="OMA" id="QKEHING"/>
<comment type="subcellular location">
    <subcellularLocation>
        <location evidence="2">Chromosome</location>
    </subcellularLocation>
    <subcellularLocation>
        <location evidence="1">Nucleus</location>
    </subcellularLocation>
</comment>
<dbReference type="GO" id="GO:0000786">
    <property type="term" value="C:nucleosome"/>
    <property type="evidence" value="ECO:0007669"/>
    <property type="project" value="UniProtKB-KW"/>
</dbReference>
<gene>
    <name evidence="9" type="ORF">VICG_00481</name>
</gene>
<dbReference type="InterPro" id="IPR001951">
    <property type="entry name" value="Histone_H4"/>
</dbReference>
<evidence type="ECO:0000256" key="1">
    <source>
        <dbReference type="ARBA" id="ARBA00004123"/>
    </source>
</evidence>
<dbReference type="OrthoDB" id="2532770at2759"/>
<reference evidence="10" key="1">
    <citation type="submission" date="2011-05" db="EMBL/GenBank/DDBJ databases">
        <title>The genome sequence of Vittaforma corneae strain ATCC 50505.</title>
        <authorList>
            <consortium name="The Broad Institute Genome Sequencing Platform"/>
            <person name="Cuomo C."/>
            <person name="Didier E."/>
            <person name="Bowers L."/>
            <person name="Young S.K."/>
            <person name="Zeng Q."/>
            <person name="Gargeya S."/>
            <person name="Fitzgerald M."/>
            <person name="Haas B."/>
            <person name="Abouelleil A."/>
            <person name="Alvarado L."/>
            <person name="Arachchi H.M."/>
            <person name="Berlin A."/>
            <person name="Chapman S.B."/>
            <person name="Gearin G."/>
            <person name="Goldberg J."/>
            <person name="Griggs A."/>
            <person name="Gujja S."/>
            <person name="Hansen M."/>
            <person name="Heiman D."/>
            <person name="Howarth C."/>
            <person name="Larimer J."/>
            <person name="Lui A."/>
            <person name="MacDonald P.J.P."/>
            <person name="McCowen C."/>
            <person name="Montmayeur A."/>
            <person name="Murphy C."/>
            <person name="Neiman D."/>
            <person name="Pearson M."/>
            <person name="Priest M."/>
            <person name="Roberts A."/>
            <person name="Saif S."/>
            <person name="Shea T."/>
            <person name="Sisk P."/>
            <person name="Stolte C."/>
            <person name="Sykes S."/>
            <person name="Wortman J."/>
            <person name="Nusbaum C."/>
            <person name="Birren B."/>
        </authorList>
    </citation>
    <scope>NUCLEOTIDE SEQUENCE [LARGE SCALE GENOMIC DNA]</scope>
    <source>
        <strain evidence="10">ATCC 50505</strain>
    </source>
</reference>
<dbReference type="SUPFAM" id="SSF47113">
    <property type="entry name" value="Histone-fold"/>
    <property type="match status" value="1"/>
</dbReference>
<organism evidence="9 10">
    <name type="scientific">Vittaforma corneae (strain ATCC 50505)</name>
    <name type="common">Microsporidian parasite</name>
    <name type="synonym">Nosema corneum</name>
    <dbReference type="NCBI Taxonomy" id="993615"/>
    <lineage>
        <taxon>Eukaryota</taxon>
        <taxon>Fungi</taxon>
        <taxon>Fungi incertae sedis</taxon>
        <taxon>Microsporidia</taxon>
        <taxon>Nosematidae</taxon>
        <taxon>Vittaforma</taxon>
    </lineage>
</organism>
<keyword evidence="4" id="KW-0158">Chromosome</keyword>
<evidence type="ECO:0000313" key="10">
    <source>
        <dbReference type="Proteomes" id="UP000011082"/>
    </source>
</evidence>